<keyword evidence="3" id="KW-1185">Reference proteome</keyword>
<dbReference type="EMBL" id="CP121682">
    <property type="protein sequence ID" value="WGD38989.1"/>
    <property type="molecule type" value="Genomic_DNA"/>
</dbReference>
<sequence>MAGAYVQRGRTPRPPAGTPGPSSYGGRGVLARAARVGPAYRRLIGLIAHPRLTARLRPVGPDQQGVDAVLPGGFDQSRDTFGRVRRPAGAHPSGGEAAECLIQAMARVPLPCPLDGLLQNGEDEPAALPPCSVSP</sequence>
<evidence type="ECO:0000256" key="1">
    <source>
        <dbReference type="SAM" id="MobiDB-lite"/>
    </source>
</evidence>
<proteinExistence type="predicted"/>
<evidence type="ECO:0000313" key="3">
    <source>
        <dbReference type="Proteomes" id="UP001216440"/>
    </source>
</evidence>
<name>A0ABY8JSN5_9ACTN</name>
<organism evidence="2 3">
    <name type="scientific">Streptomyces cathayae</name>
    <dbReference type="NCBI Taxonomy" id="3031124"/>
    <lineage>
        <taxon>Bacteria</taxon>
        <taxon>Bacillati</taxon>
        <taxon>Actinomycetota</taxon>
        <taxon>Actinomycetes</taxon>
        <taxon>Kitasatosporales</taxon>
        <taxon>Streptomycetaceae</taxon>
        <taxon>Streptomyces</taxon>
    </lineage>
</organism>
<dbReference type="Proteomes" id="UP001216440">
    <property type="component" value="Chromosome"/>
</dbReference>
<feature type="region of interest" description="Disordered" evidence="1">
    <location>
        <begin position="57"/>
        <end position="80"/>
    </location>
</feature>
<evidence type="ECO:0000313" key="2">
    <source>
        <dbReference type="EMBL" id="WGD38989.1"/>
    </source>
</evidence>
<reference evidence="2 3" key="1">
    <citation type="submission" date="2023-03" db="EMBL/GenBank/DDBJ databases">
        <authorList>
            <person name="Mo P."/>
        </authorList>
    </citation>
    <scope>NUCLEOTIDE SEQUENCE [LARGE SCALE GENOMIC DNA]</scope>
    <source>
        <strain evidence="2 3">HUAS 5</strain>
    </source>
</reference>
<dbReference type="RefSeq" id="WP_279331906.1">
    <property type="nucleotide sequence ID" value="NZ_CP121682.1"/>
</dbReference>
<feature type="region of interest" description="Disordered" evidence="1">
    <location>
        <begin position="1"/>
        <end position="28"/>
    </location>
</feature>
<gene>
    <name evidence="2" type="ORF">PYS65_01705</name>
</gene>
<accession>A0ABY8JSN5</accession>
<protein>
    <submittedName>
        <fullName evidence="2">Uncharacterized protein</fullName>
    </submittedName>
</protein>